<feature type="domain" description="ABC transporter" evidence="11">
    <location>
        <begin position="692"/>
        <end position="929"/>
    </location>
</feature>
<dbReference type="GO" id="GO:0000329">
    <property type="term" value="C:fungal-type vacuole membrane"/>
    <property type="evidence" value="ECO:0007669"/>
    <property type="project" value="TreeGrafter"/>
</dbReference>
<dbReference type="Pfam" id="PF00664">
    <property type="entry name" value="ABC_membrane"/>
    <property type="match status" value="2"/>
</dbReference>
<feature type="transmembrane region" description="Helical" evidence="10">
    <location>
        <begin position="1007"/>
        <end position="1026"/>
    </location>
</feature>
<sequence>MLRFQFEIAITLAASVIASILALYWAKQQEETKIQLPTHNDEELDGDHYSKHDPLEVTTPEDVIDGYPLGEEAFWRRMRWRKTYISALLALTVSLNTVALGYAFANNENKELIIAALQLSFSFYLLVLAGNAVFQNNVDAHSTAILHVTTLATVASLLLGSAAILPEGPPPVAKASSSPSFLSVLLGTTDDVVLNALWVTIVVLYILIATLAFTTPLGPPLHYPPEYIYSEKTVKAITNEDLANVSGLIHASLWDLLMFSYTTKVVWLGNTAESLEIGDLPIVPANMRATLNYSRMRQAMRTIKLRIFNWTPKTGSGWGLMYRLFRLNWFMFFVEFLLAAVSAGLFYAPAFFLRQFIAYLEIDGEREETRWGWVYVFGIFMAHAISFLVTGQLWSLSTTTMQVRLKVQLNTVLFSKTLVRKDVASSSSKPKDKNAAPAAGGDGAKSTSGGDDEDEFSSKAQIMTLMTTDVDRVSEVAWHLFSLIDSPVEIVIGTIFLYSLLGVSCFFGLAVILFFLPLNHFAGTIFVGAQENLMKARDERVALMNEILGSIRMLKFMAWERSFEKRVLAIRQRELRFQKLHYTIEILWNAIWNGSPILVTLVAFWHYAVYRGQPLTPSIAFTSIIVFNEMKFALNALPETFINLLQTFVSLRRIEKYLNGAEVNPVAPLEEQSKTIALQSCTITWPQDRTGSNASSLAPSASSTPRHKFLLMDLSLNFPQGELSLICGKLGSGKTLLLLALLGEADILTGQLMCPRSPPDSLASYAKIASGDEWIVDGMCAYVPQAAWLRNASIKDNILFNLPYDEERYQKTLEACALISDLEILEDGDESEIGERVSLARAVYSRASILFLDDVLSAVDAHTAHHLYHQCLKGDLMKRRTIILVSHHVQLCAGGASYIVALDNGRVLFEGGRDAFQSSGIIRKLGQTSTETGDDSEEKEKLIEIEAKVLGEQGSQSETSSTTAAAPSAIVKKEKKPARKLVEEEKRAVGRIKRDIWTTFFWACGHYWYWTLFGVTFIIASIAPVLENTWLRFWSASALSGEGRESSYYIMIYAAITGVGLVFTTIRWFVLYHGSIHASIVLYERLLETVLFADIRFHDTVSRGRLLNRFGKDFEGIDSSLADNFGRTIICALSALTTIVTVSFVGGIPFVLVIMVLGVLYYNAAKIYGQTSRDMRRLDSVSRSPLYSIYGETIAGVPVLRAFGASSKLLRDMLRCVDTNSNPYYWMWGVNRWLSIRFNLLSAAIVGAAAAACLMTPTISAPLAGFALAFASSITNDLLFMVRRFVGLEQSMVALERIKEYSELKREPPEIVEPRPDASWPSQGDIKCEDLVIRYAPDLPDVLHNLNFEIRPGEKVGILGRTGSGKSTLALSFFRFVEPTQGRIVVDGVDISKIGLTDLRGKLTIIPQDPSILSGTLRSTLDVFDEYEDAEIYEALRRVHLIPSDSESTPEGDPETVNANVFRDLDFSVSEGGENFSTGEKQLLCMARAILKRSKVLVMDEATASVDYATDELISKTIRQEFAESTILTIAHRLRTVIDYDRVMLLDQGRIIEFD</sequence>
<dbReference type="InterPro" id="IPR027417">
    <property type="entry name" value="P-loop_NTPase"/>
</dbReference>
<feature type="transmembrane region" description="Helical" evidence="10">
    <location>
        <begin position="329"/>
        <end position="353"/>
    </location>
</feature>
<dbReference type="PANTHER" id="PTHR24223">
    <property type="entry name" value="ATP-BINDING CASSETTE SUB-FAMILY C"/>
    <property type="match status" value="1"/>
</dbReference>
<gene>
    <name evidence="13" type="ORF">EST38_g12396</name>
</gene>
<dbReference type="GO" id="GO:0016887">
    <property type="term" value="F:ATP hydrolysis activity"/>
    <property type="evidence" value="ECO:0007669"/>
    <property type="project" value="InterPro"/>
</dbReference>
<keyword evidence="6" id="KW-0067">ATP-binding</keyword>
<evidence type="ECO:0000256" key="5">
    <source>
        <dbReference type="ARBA" id="ARBA00022741"/>
    </source>
</evidence>
<dbReference type="STRING" id="2316362.A0A4Q2D4I6"/>
<reference evidence="13 14" key="1">
    <citation type="submission" date="2019-01" db="EMBL/GenBank/DDBJ databases">
        <title>Draft genome sequence of Psathyrella aberdarensis IHI B618.</title>
        <authorList>
            <person name="Buettner E."/>
            <person name="Kellner H."/>
        </authorList>
    </citation>
    <scope>NUCLEOTIDE SEQUENCE [LARGE SCALE GENOMIC DNA]</scope>
    <source>
        <strain evidence="13 14">IHI B618</strain>
    </source>
</reference>
<evidence type="ECO:0000256" key="4">
    <source>
        <dbReference type="ARBA" id="ARBA00022737"/>
    </source>
</evidence>
<dbReference type="CDD" id="cd03250">
    <property type="entry name" value="ABCC_MRP_domain1"/>
    <property type="match status" value="1"/>
</dbReference>
<dbReference type="SMART" id="SM00382">
    <property type="entry name" value="AAA"/>
    <property type="match status" value="2"/>
</dbReference>
<dbReference type="InterPro" id="IPR044726">
    <property type="entry name" value="ABCC_6TM_D2"/>
</dbReference>
<evidence type="ECO:0000313" key="14">
    <source>
        <dbReference type="Proteomes" id="UP000290288"/>
    </source>
</evidence>
<feature type="transmembrane region" description="Helical" evidence="10">
    <location>
        <begin position="84"/>
        <end position="105"/>
    </location>
</feature>
<dbReference type="Gene3D" id="3.40.50.300">
    <property type="entry name" value="P-loop containing nucleotide triphosphate hydrolases"/>
    <property type="match status" value="2"/>
</dbReference>
<organism evidence="13 14">
    <name type="scientific">Candolleomyces aberdarensis</name>
    <dbReference type="NCBI Taxonomy" id="2316362"/>
    <lineage>
        <taxon>Eukaryota</taxon>
        <taxon>Fungi</taxon>
        <taxon>Dikarya</taxon>
        <taxon>Basidiomycota</taxon>
        <taxon>Agaricomycotina</taxon>
        <taxon>Agaricomycetes</taxon>
        <taxon>Agaricomycetidae</taxon>
        <taxon>Agaricales</taxon>
        <taxon>Agaricineae</taxon>
        <taxon>Psathyrellaceae</taxon>
        <taxon>Candolleomyces</taxon>
    </lineage>
</organism>
<feature type="transmembrane region" description="Helical" evidence="10">
    <location>
        <begin position="1238"/>
        <end position="1257"/>
    </location>
</feature>
<protein>
    <recommendedName>
        <fullName evidence="15">ATP-dependent bile acid permease</fullName>
    </recommendedName>
</protein>
<accession>A0A4Q2D4I6</accession>
<proteinExistence type="predicted"/>
<feature type="domain" description="ABC transporter" evidence="11">
    <location>
        <begin position="1326"/>
        <end position="1555"/>
    </location>
</feature>
<evidence type="ECO:0000256" key="3">
    <source>
        <dbReference type="ARBA" id="ARBA00022692"/>
    </source>
</evidence>
<dbReference type="InterPro" id="IPR036640">
    <property type="entry name" value="ABC1_TM_sf"/>
</dbReference>
<comment type="subcellular location">
    <subcellularLocation>
        <location evidence="1">Membrane</location>
        <topology evidence="1">Multi-pass membrane protein</topology>
    </subcellularLocation>
</comment>
<dbReference type="SUPFAM" id="SSF52540">
    <property type="entry name" value="P-loop containing nucleoside triphosphate hydrolases"/>
    <property type="match status" value="2"/>
</dbReference>
<dbReference type="InterPro" id="IPR003593">
    <property type="entry name" value="AAA+_ATPase"/>
</dbReference>
<feature type="region of interest" description="Disordered" evidence="9">
    <location>
        <begin position="425"/>
        <end position="455"/>
    </location>
</feature>
<evidence type="ECO:0000256" key="2">
    <source>
        <dbReference type="ARBA" id="ARBA00022448"/>
    </source>
</evidence>
<evidence type="ECO:0000313" key="13">
    <source>
        <dbReference type="EMBL" id="RXW13456.1"/>
    </source>
</evidence>
<dbReference type="FunFam" id="3.40.50.300:FF:001354">
    <property type="entry name" value="ATP-binding cassette (ABC) transporter, putative"/>
    <property type="match status" value="1"/>
</dbReference>
<dbReference type="CDD" id="cd18580">
    <property type="entry name" value="ABC_6TM_ABCC_D2"/>
    <property type="match status" value="1"/>
</dbReference>
<feature type="transmembrane region" description="Helical" evidence="10">
    <location>
        <begin position="373"/>
        <end position="396"/>
    </location>
</feature>
<dbReference type="CDD" id="cd18596">
    <property type="entry name" value="ABC_6TM_VMR1_D1_like"/>
    <property type="match status" value="1"/>
</dbReference>
<feature type="domain" description="ABC transmembrane type-1" evidence="12">
    <location>
        <begin position="1012"/>
        <end position="1290"/>
    </location>
</feature>
<feature type="transmembrane region" description="Helical" evidence="10">
    <location>
        <begin position="1129"/>
        <end position="1162"/>
    </location>
</feature>
<keyword evidence="7 10" id="KW-1133">Transmembrane helix</keyword>
<evidence type="ECO:0000259" key="11">
    <source>
        <dbReference type="PROSITE" id="PS50893"/>
    </source>
</evidence>
<dbReference type="PROSITE" id="PS50929">
    <property type="entry name" value="ABC_TM1F"/>
    <property type="match status" value="2"/>
</dbReference>
<feature type="transmembrane region" description="Helical" evidence="10">
    <location>
        <begin position="111"/>
        <end position="133"/>
    </location>
</feature>
<keyword evidence="2" id="KW-0813">Transport</keyword>
<feature type="transmembrane region" description="Helical" evidence="10">
    <location>
        <begin position="1047"/>
        <end position="1070"/>
    </location>
</feature>
<keyword evidence="5" id="KW-0547">Nucleotide-binding</keyword>
<dbReference type="PANTHER" id="PTHR24223:SF353">
    <property type="entry name" value="ABC TRANSPORTER ATP-BINDING PROTEIN_PERMEASE VMR1-RELATED"/>
    <property type="match status" value="1"/>
</dbReference>
<dbReference type="GO" id="GO:0140359">
    <property type="term" value="F:ABC-type transporter activity"/>
    <property type="evidence" value="ECO:0007669"/>
    <property type="project" value="InterPro"/>
</dbReference>
<evidence type="ECO:0000256" key="10">
    <source>
        <dbReference type="SAM" id="Phobius"/>
    </source>
</evidence>
<keyword evidence="3 10" id="KW-0812">Transmembrane</keyword>
<dbReference type="InterPro" id="IPR050173">
    <property type="entry name" value="ABC_transporter_C-like"/>
</dbReference>
<evidence type="ECO:0000256" key="9">
    <source>
        <dbReference type="SAM" id="MobiDB-lite"/>
    </source>
</evidence>
<dbReference type="PROSITE" id="PS50893">
    <property type="entry name" value="ABC_TRANSPORTER_2"/>
    <property type="match status" value="2"/>
</dbReference>
<feature type="transmembrane region" description="Helical" evidence="10">
    <location>
        <begin position="192"/>
        <end position="213"/>
    </location>
</feature>
<evidence type="ECO:0000256" key="1">
    <source>
        <dbReference type="ARBA" id="ARBA00004141"/>
    </source>
</evidence>
<name>A0A4Q2D4I6_9AGAR</name>
<feature type="compositionally biased region" description="Basic and acidic residues" evidence="9">
    <location>
        <begin position="425"/>
        <end position="434"/>
    </location>
</feature>
<evidence type="ECO:0008006" key="15">
    <source>
        <dbReference type="Google" id="ProtNLM"/>
    </source>
</evidence>
<dbReference type="CDD" id="cd03244">
    <property type="entry name" value="ABCC_MRP_domain2"/>
    <property type="match status" value="1"/>
</dbReference>
<dbReference type="EMBL" id="SDEE01000910">
    <property type="protein sequence ID" value="RXW13456.1"/>
    <property type="molecule type" value="Genomic_DNA"/>
</dbReference>
<dbReference type="Gene3D" id="1.20.1560.10">
    <property type="entry name" value="ABC transporter type 1, transmembrane domain"/>
    <property type="match status" value="2"/>
</dbReference>
<dbReference type="InterPro" id="IPR003439">
    <property type="entry name" value="ABC_transporter-like_ATP-bd"/>
</dbReference>
<evidence type="ECO:0000256" key="8">
    <source>
        <dbReference type="ARBA" id="ARBA00023136"/>
    </source>
</evidence>
<dbReference type="OrthoDB" id="6500128at2759"/>
<feature type="domain" description="ABC transmembrane type-1" evidence="12">
    <location>
        <begin position="336"/>
        <end position="646"/>
    </location>
</feature>
<feature type="non-terminal residue" evidence="13">
    <location>
        <position position="1555"/>
    </location>
</feature>
<dbReference type="Pfam" id="PF00005">
    <property type="entry name" value="ABC_tran"/>
    <property type="match status" value="2"/>
</dbReference>
<keyword evidence="8 10" id="KW-0472">Membrane</keyword>
<dbReference type="SUPFAM" id="SSF90123">
    <property type="entry name" value="ABC transporter transmembrane region"/>
    <property type="match status" value="2"/>
</dbReference>
<dbReference type="Proteomes" id="UP000290288">
    <property type="component" value="Unassembled WGS sequence"/>
</dbReference>
<dbReference type="GO" id="GO:0005524">
    <property type="term" value="F:ATP binding"/>
    <property type="evidence" value="ECO:0007669"/>
    <property type="project" value="UniProtKB-KW"/>
</dbReference>
<evidence type="ECO:0000256" key="7">
    <source>
        <dbReference type="ARBA" id="ARBA00022989"/>
    </source>
</evidence>
<feature type="transmembrane region" description="Helical" evidence="10">
    <location>
        <begin position="586"/>
        <end position="608"/>
    </location>
</feature>
<evidence type="ECO:0000259" key="12">
    <source>
        <dbReference type="PROSITE" id="PS50929"/>
    </source>
</evidence>
<keyword evidence="14" id="KW-1185">Reference proteome</keyword>
<feature type="transmembrane region" description="Helical" evidence="10">
    <location>
        <begin position="6"/>
        <end position="26"/>
    </location>
</feature>
<comment type="caution">
    <text evidence="13">The sequence shown here is derived from an EMBL/GenBank/DDBJ whole genome shotgun (WGS) entry which is preliminary data.</text>
</comment>
<evidence type="ECO:0000256" key="6">
    <source>
        <dbReference type="ARBA" id="ARBA00022840"/>
    </source>
</evidence>
<dbReference type="InterPro" id="IPR011527">
    <property type="entry name" value="ABC1_TM_dom"/>
</dbReference>
<keyword evidence="4" id="KW-0677">Repeat</keyword>
<dbReference type="FunFam" id="1.20.1560.10:FF:000013">
    <property type="entry name" value="ABC transporter C family member 2"/>
    <property type="match status" value="1"/>
</dbReference>